<evidence type="ECO:0000313" key="3">
    <source>
        <dbReference type="Proteomes" id="UP000054560"/>
    </source>
</evidence>
<dbReference type="Proteomes" id="UP000054560">
    <property type="component" value="Unassembled WGS sequence"/>
</dbReference>
<dbReference type="GeneID" id="25906073"/>
<dbReference type="AlphaFoldDB" id="A0A0L0FZX5"/>
<evidence type="ECO:0000256" key="1">
    <source>
        <dbReference type="SAM" id="MobiDB-lite"/>
    </source>
</evidence>
<gene>
    <name evidence="2" type="ORF">SARC_05569</name>
</gene>
<sequence length="126" mass="13621">MLAEDLLLDRQPVSVRGIQDNSGPKLRPTGTYTSSGEIGRRQTRANVGDTSALLENSMEWDLNGTAGNTASEFKGKGKEPMAVSLPTHPSEVEQVTNDTSRKEALHTHTFTQATSGKADKEHCLVL</sequence>
<evidence type="ECO:0000313" key="2">
    <source>
        <dbReference type="EMBL" id="KNC82149.1"/>
    </source>
</evidence>
<name>A0A0L0FZX5_9EUKA</name>
<dbReference type="EMBL" id="KQ241955">
    <property type="protein sequence ID" value="KNC82149.1"/>
    <property type="molecule type" value="Genomic_DNA"/>
</dbReference>
<proteinExistence type="predicted"/>
<feature type="region of interest" description="Disordered" evidence="1">
    <location>
        <begin position="63"/>
        <end position="101"/>
    </location>
</feature>
<keyword evidence="3" id="KW-1185">Reference proteome</keyword>
<reference evidence="2 3" key="1">
    <citation type="submission" date="2011-02" db="EMBL/GenBank/DDBJ databases">
        <title>The Genome Sequence of Sphaeroforma arctica JP610.</title>
        <authorList>
            <consortium name="The Broad Institute Genome Sequencing Platform"/>
            <person name="Russ C."/>
            <person name="Cuomo C."/>
            <person name="Young S.K."/>
            <person name="Zeng Q."/>
            <person name="Gargeya S."/>
            <person name="Alvarado L."/>
            <person name="Berlin A."/>
            <person name="Chapman S.B."/>
            <person name="Chen Z."/>
            <person name="Freedman E."/>
            <person name="Gellesch M."/>
            <person name="Goldberg J."/>
            <person name="Griggs A."/>
            <person name="Gujja S."/>
            <person name="Heilman E."/>
            <person name="Heiman D."/>
            <person name="Howarth C."/>
            <person name="Mehta T."/>
            <person name="Neiman D."/>
            <person name="Pearson M."/>
            <person name="Roberts A."/>
            <person name="Saif S."/>
            <person name="Shea T."/>
            <person name="Shenoy N."/>
            <person name="Sisk P."/>
            <person name="Stolte C."/>
            <person name="Sykes S."/>
            <person name="White J."/>
            <person name="Yandava C."/>
            <person name="Burger G."/>
            <person name="Gray M.W."/>
            <person name="Holland P.W.H."/>
            <person name="King N."/>
            <person name="Lang F.B.F."/>
            <person name="Roger A.J."/>
            <person name="Ruiz-Trillo I."/>
            <person name="Haas B."/>
            <person name="Nusbaum C."/>
            <person name="Birren B."/>
        </authorList>
    </citation>
    <scope>NUCLEOTIDE SEQUENCE [LARGE SCALE GENOMIC DNA]</scope>
    <source>
        <strain evidence="2 3">JP610</strain>
    </source>
</reference>
<feature type="region of interest" description="Disordered" evidence="1">
    <location>
        <begin position="16"/>
        <end position="38"/>
    </location>
</feature>
<accession>A0A0L0FZX5</accession>
<protein>
    <submittedName>
        <fullName evidence="2">Uncharacterized protein</fullName>
    </submittedName>
</protein>
<organism evidence="2 3">
    <name type="scientific">Sphaeroforma arctica JP610</name>
    <dbReference type="NCBI Taxonomy" id="667725"/>
    <lineage>
        <taxon>Eukaryota</taxon>
        <taxon>Ichthyosporea</taxon>
        <taxon>Ichthyophonida</taxon>
        <taxon>Sphaeroforma</taxon>
    </lineage>
</organism>
<dbReference type="RefSeq" id="XP_014156051.1">
    <property type="nucleotide sequence ID" value="XM_014300576.1"/>
</dbReference>